<dbReference type="GO" id="GO:0004674">
    <property type="term" value="F:protein serine/threonine kinase activity"/>
    <property type="evidence" value="ECO:0007669"/>
    <property type="project" value="UniProtKB-KW"/>
</dbReference>
<dbReference type="InterPro" id="IPR036426">
    <property type="entry name" value="Bulb-type_lectin_dom_sf"/>
</dbReference>
<keyword evidence="6 20" id="KW-0812">Transmembrane</keyword>
<evidence type="ECO:0000256" key="21">
    <source>
        <dbReference type="SAM" id="SignalP"/>
    </source>
</evidence>
<dbReference type="GO" id="GO:0016020">
    <property type="term" value="C:membrane"/>
    <property type="evidence" value="ECO:0007669"/>
    <property type="project" value="UniProtKB-SubCell"/>
</dbReference>
<dbReference type="PANTHER" id="PTHR47976:SF15">
    <property type="entry name" value="G-TYPE LECTIN S-RECEPTOR-LIKE SERINE_THREONINE-PROTEIN KINASE RLK1"/>
    <property type="match status" value="1"/>
</dbReference>
<keyword evidence="4" id="KW-0245">EGF-like domain</keyword>
<name>A0A1S3VB95_VIGRR</name>
<dbReference type="PROSITE" id="PS00107">
    <property type="entry name" value="PROTEIN_KINASE_ATP"/>
    <property type="match status" value="2"/>
</dbReference>
<dbReference type="Gene3D" id="2.90.10.10">
    <property type="entry name" value="Bulb-type lectin domain"/>
    <property type="match status" value="4"/>
</dbReference>
<keyword evidence="14" id="KW-1015">Disulfide bond</keyword>
<accession>A0A1S3VB95</accession>
<evidence type="ECO:0000256" key="18">
    <source>
        <dbReference type="ARBA" id="ARBA00048679"/>
    </source>
</evidence>
<evidence type="ECO:0000256" key="19">
    <source>
        <dbReference type="PROSITE-ProRule" id="PRU10141"/>
    </source>
</evidence>
<keyword evidence="13 20" id="KW-0472">Membrane</keyword>
<dbReference type="PANTHER" id="PTHR47976">
    <property type="entry name" value="G-TYPE LECTIN S-RECEPTOR-LIKE SERINE/THREONINE-PROTEIN KINASE SD2-5"/>
    <property type="match status" value="1"/>
</dbReference>
<keyword evidence="9 19" id="KW-0547">Nucleotide-binding</keyword>
<dbReference type="FunFam" id="1.10.510.10:FF:000237">
    <property type="entry name" value="G-type lectin S-receptor-like serine/threonine-protein kinase"/>
    <property type="match status" value="2"/>
</dbReference>
<keyword evidence="12 20" id="KW-1133">Transmembrane helix</keyword>
<feature type="domain" description="Protein kinase" evidence="22">
    <location>
        <begin position="1366"/>
        <end position="1641"/>
    </location>
</feature>
<dbReference type="FunFam" id="2.90.10.30:FF:000001">
    <property type="entry name" value="Serine/threonine-protein kinase"/>
    <property type="match status" value="2"/>
</dbReference>
<evidence type="ECO:0000256" key="7">
    <source>
        <dbReference type="ARBA" id="ARBA00022729"/>
    </source>
</evidence>
<keyword evidence="10" id="KW-0418">Kinase</keyword>
<evidence type="ECO:0000259" key="22">
    <source>
        <dbReference type="PROSITE" id="PS50011"/>
    </source>
</evidence>
<dbReference type="SMART" id="SM00108">
    <property type="entry name" value="B_lectin"/>
    <property type="match status" value="2"/>
</dbReference>
<dbReference type="Pfam" id="PF07714">
    <property type="entry name" value="PK_Tyr_Ser-Thr"/>
    <property type="match status" value="1"/>
</dbReference>
<feature type="signal peptide" evidence="21">
    <location>
        <begin position="1"/>
        <end position="25"/>
    </location>
</feature>
<evidence type="ECO:0000256" key="5">
    <source>
        <dbReference type="ARBA" id="ARBA00022679"/>
    </source>
</evidence>
<dbReference type="SMART" id="SM00220">
    <property type="entry name" value="S_TKc"/>
    <property type="match status" value="2"/>
</dbReference>
<dbReference type="InterPro" id="IPR000719">
    <property type="entry name" value="Prot_kinase_dom"/>
</dbReference>
<feature type="chain" id="PRO_5010328256" description="non-specific serine/threonine protein kinase" evidence="21">
    <location>
        <begin position="26"/>
        <end position="1659"/>
    </location>
</feature>
<keyword evidence="16" id="KW-0325">Glycoprotein</keyword>
<evidence type="ECO:0000256" key="15">
    <source>
        <dbReference type="ARBA" id="ARBA00023170"/>
    </source>
</evidence>
<feature type="domain" description="Bulb-type lectin" evidence="23">
    <location>
        <begin position="22"/>
        <end position="152"/>
    </location>
</feature>
<evidence type="ECO:0000256" key="6">
    <source>
        <dbReference type="ARBA" id="ARBA00022692"/>
    </source>
</evidence>
<feature type="domain" description="Bulb-type lectin" evidence="23">
    <location>
        <begin position="876"/>
        <end position="996"/>
    </location>
</feature>
<dbReference type="FunFam" id="2.90.10.10:FF:000013">
    <property type="entry name" value="G-type lectin S-receptor-like serine/threonine-protein kinase LECRK1"/>
    <property type="match status" value="2"/>
</dbReference>
<evidence type="ECO:0000259" key="23">
    <source>
        <dbReference type="PROSITE" id="PS50927"/>
    </source>
</evidence>
<dbReference type="InterPro" id="IPR011009">
    <property type="entry name" value="Kinase-like_dom_sf"/>
</dbReference>
<dbReference type="InterPro" id="IPR008271">
    <property type="entry name" value="Ser/Thr_kinase_AS"/>
</dbReference>
<dbReference type="PROSITE" id="PS00108">
    <property type="entry name" value="PROTEIN_KINASE_ST"/>
    <property type="match status" value="2"/>
</dbReference>
<dbReference type="OrthoDB" id="1930390at2759"/>
<dbReference type="CDD" id="cd00028">
    <property type="entry name" value="B_lectin"/>
    <property type="match status" value="2"/>
</dbReference>
<dbReference type="Gene3D" id="3.30.200.20">
    <property type="entry name" value="Phosphorylase Kinase, domain 1"/>
    <property type="match status" value="2"/>
</dbReference>
<evidence type="ECO:0000256" key="4">
    <source>
        <dbReference type="ARBA" id="ARBA00022536"/>
    </source>
</evidence>
<dbReference type="InterPro" id="IPR051343">
    <property type="entry name" value="G-type_lectin_kinases/EP1-like"/>
</dbReference>
<evidence type="ECO:0000313" key="25">
    <source>
        <dbReference type="RefSeq" id="XP_014515487.1"/>
    </source>
</evidence>
<keyword evidence="5" id="KW-0808">Transferase</keyword>
<dbReference type="RefSeq" id="XP_014515487.1">
    <property type="nucleotide sequence ID" value="XM_014660001.2"/>
</dbReference>
<keyword evidence="11 19" id="KW-0067">ATP-binding</keyword>
<feature type="transmembrane region" description="Helical" evidence="20">
    <location>
        <begin position="814"/>
        <end position="837"/>
    </location>
</feature>
<reference evidence="24" key="1">
    <citation type="journal article" date="2014" name="Nat. Commun.">
        <title>Genome sequence of mungbean and insights into evolution within Vigna species.</title>
        <authorList>
            <person name="Kang Y.J."/>
            <person name="Kim S.K."/>
            <person name="Kim M.Y."/>
            <person name="Lestari P."/>
            <person name="Kim K.H."/>
            <person name="Ha B.K."/>
            <person name="Jun T.H."/>
            <person name="Hwang W.J."/>
            <person name="Lee T."/>
            <person name="Lee J."/>
            <person name="Shim S."/>
            <person name="Yoon M.Y."/>
            <person name="Jang Y.E."/>
            <person name="Han K.S."/>
            <person name="Taeprayoon P."/>
            <person name="Yoon N."/>
            <person name="Somta P."/>
            <person name="Tanya P."/>
            <person name="Kim K.S."/>
            <person name="Gwag J.G."/>
            <person name="Moon J.K."/>
            <person name="Lee Y.H."/>
            <person name="Park B.S."/>
            <person name="Bombarely A."/>
            <person name="Doyle J.J."/>
            <person name="Jackson S.A."/>
            <person name="Schafleitner R."/>
            <person name="Srinives P."/>
            <person name="Varshney R.K."/>
            <person name="Lee S.H."/>
        </authorList>
    </citation>
    <scope>NUCLEOTIDE SEQUENCE [LARGE SCALE GENOMIC DNA]</scope>
    <source>
        <strain evidence="24">cv. VC1973A</strain>
    </source>
</reference>
<comment type="subcellular location">
    <subcellularLocation>
        <location evidence="1">Membrane</location>
        <topology evidence="1">Single-pass type I membrane protein</topology>
    </subcellularLocation>
</comment>
<sequence length="1659" mass="186443">MASPLLPLLFLSMILLPFQLISVVAQTKTNLVIGDSHTAGKDSAPWLVSSPSGDFSFGFLPLEDSTDHFILCIWYAKIQTKTIVWFANRDKPAPKNTKVELTANDGLVLTAPNGDRLWNTVTSSRVSGGSFNDTGNLVLQDGDSNTAWESFKDYRNTLLPYQTLERGQKLSSMLRENDFNRGRFELFFQNDGNLVMHSINLPSGYSNENYYESGTVESNTSGAGTQLVFDSSGDMYIVRANNGRYNLSEDGAGVSTTLFYLRAILDFDGVFTLYRYPKGSSDRGGWTPVWSHPDNICKNYLAGASSGVCGYNSICSLRDDKKPTCQCPKWYVLTDPKDPYGNCKPDFVQECFEDDLSNRKNQYDFEVLTDTDWPLSDYELQRPFNEDQCKQSCMEDCMCSVAIFRLGDSCWKKKLPLSNGRVDPTLNGGKAFMKVRKDNSSLISPPTIIVKNNRNTLILILSVLLGSSAFLNLILVFAICLSTSYVFQYKKRLRRAGKTDTTVETNLRCFTYEELEEATDGFDKVLGKGAFGVVYEGVVNIGSVTRVAVKRLNTFLLEEVQKEFKNELNVIGLTHHKNLVRILGFCETESERILVYEYMSNGTLASLLFNVEKPSWKLRLQIASGVARGLLYLHEECITQIIHCDIKPQNILLDDYYVARISDFGLAKLLNMNQSRTNTAIRGTKGYVALEWFKNMPITAKVDVYSYGVLLLEIVSCRKSVEFELEDESKAILSEWAYECYSEGTLHALVEDDKEALDDMKTVEKLVMIALWCVQEDPGFRPTMRNVTQMLEGVVEVQVPPCPSQISVQYSLNLVMVSSLFAFLLCSMVLLNIFVVAQTRSSKIIDQSLLKETIKASWVVSSSGEINQTRRNITVGDSLFAETTSSNSSTWVVSPLGHFAFGFLPVEDTDHFLLSIWYAKIPGKTVVWYANGDTPAPKGSKVELTGDDGLVLTAPNGDLLWKTKTLSGKVHHGFLKDNGNFVLVNENHQGVWETFKHPRDTLLPTQTLEKGEKLSSRFVELNYSEGRFEMMLQMDGILSIHALNPPSGYANENYYESRTEESNTSSPGIRLVFEPSGYVYVLRKNSEKYNLSTWSGASTTDESYFRATLNFDGVFTLYQHSKSSFGSDGWSAVWSQPDNICLSRLATEGSGVCGFNSVCTLGSNQRPSCQCPKWYSLVDPNDPYGSCKPDFIQGCAEDELIGKADAAGYDFEVLVNTDWPLSDYVLLKPFTEEQCEQSCLEDCMCAVAIYKSGSDCFKKKLPLSNGRVDVGLNGAKTFIKVRKDNSSLIVPQVKVNENSKSSLSLVAWVLFGSSSFLNVIFIGALCMCFFYIFQYKKKLRGIGKSANALETNLRCFCYEELERATNGFQKELGRGSFGVVYEGVINIGSAIPIAVKKLNTLLFQQVEMEFKNELHVIGLTHHKNLVRLIGYCEAEKERLLVYEYMSNGTLASLIFSEVKPEWKLRLEIASGVARGLAYLHEECITQIIHCDIKPQNILIDEYYKARISDFGLAKLLKMNQSRTNTAIRGTKGYVAVEWFKNMPITAKVDVYSYGVLLLEIICCRRNVEMDLEEEEKVILIDWACDCYSRGTFDHLVKDDKEALDDKKNMMKLVMISIWCIQEDPILRPTMRKVTQMLEGIVEVEPPPFPSQFSRDSQNL</sequence>
<evidence type="ECO:0000256" key="16">
    <source>
        <dbReference type="ARBA" id="ARBA00023180"/>
    </source>
</evidence>
<dbReference type="FunFam" id="3.30.200.20:FF:000059">
    <property type="entry name" value="S-receptor-like serine/threonine-protein kinase"/>
    <property type="match status" value="2"/>
</dbReference>
<evidence type="ECO:0000256" key="13">
    <source>
        <dbReference type="ARBA" id="ARBA00023136"/>
    </source>
</evidence>
<keyword evidence="7 21" id="KW-0732">Signal</keyword>
<dbReference type="InterPro" id="IPR017441">
    <property type="entry name" value="Protein_kinase_ATP_BS"/>
</dbReference>
<dbReference type="PROSITE" id="PS50927">
    <property type="entry name" value="BULB_LECTIN"/>
    <property type="match status" value="2"/>
</dbReference>
<evidence type="ECO:0000256" key="10">
    <source>
        <dbReference type="ARBA" id="ARBA00022777"/>
    </source>
</evidence>
<evidence type="ECO:0000256" key="8">
    <source>
        <dbReference type="ARBA" id="ARBA00022734"/>
    </source>
</evidence>
<keyword evidence="3" id="KW-0723">Serine/threonine-protein kinase</keyword>
<proteinExistence type="predicted"/>
<organism evidence="24 25">
    <name type="scientific">Vigna radiata var. radiata</name>
    <name type="common">Mung bean</name>
    <name type="synonym">Phaseolus aureus</name>
    <dbReference type="NCBI Taxonomy" id="3916"/>
    <lineage>
        <taxon>Eukaryota</taxon>
        <taxon>Viridiplantae</taxon>
        <taxon>Streptophyta</taxon>
        <taxon>Embryophyta</taxon>
        <taxon>Tracheophyta</taxon>
        <taxon>Spermatophyta</taxon>
        <taxon>Magnoliopsida</taxon>
        <taxon>eudicotyledons</taxon>
        <taxon>Gunneridae</taxon>
        <taxon>Pentapetalae</taxon>
        <taxon>rosids</taxon>
        <taxon>fabids</taxon>
        <taxon>Fabales</taxon>
        <taxon>Fabaceae</taxon>
        <taxon>Papilionoideae</taxon>
        <taxon>50 kb inversion clade</taxon>
        <taxon>NPAAA clade</taxon>
        <taxon>indigoferoid/millettioid clade</taxon>
        <taxon>Phaseoleae</taxon>
        <taxon>Vigna</taxon>
    </lineage>
</organism>
<feature type="binding site" evidence="19">
    <location>
        <position position="1397"/>
    </location>
    <ligand>
        <name>ATP</name>
        <dbReference type="ChEBI" id="CHEBI:30616"/>
    </ligand>
</feature>
<dbReference type="PROSITE" id="PS50011">
    <property type="entry name" value="PROTEIN_KINASE_DOM"/>
    <property type="match status" value="2"/>
</dbReference>
<feature type="domain" description="Protein kinase" evidence="22">
    <location>
        <begin position="520"/>
        <end position="795"/>
    </location>
</feature>
<evidence type="ECO:0000256" key="9">
    <source>
        <dbReference type="ARBA" id="ARBA00022741"/>
    </source>
</evidence>
<dbReference type="SUPFAM" id="SSF51110">
    <property type="entry name" value="alpha-D-mannose-specific plant lectins"/>
    <property type="match status" value="2"/>
</dbReference>
<protein>
    <recommendedName>
        <fullName evidence="2">non-specific serine/threonine protein kinase</fullName>
        <ecNumber evidence="2">2.7.11.1</ecNumber>
    </recommendedName>
</protein>
<evidence type="ECO:0000256" key="20">
    <source>
        <dbReference type="SAM" id="Phobius"/>
    </source>
</evidence>
<evidence type="ECO:0000256" key="1">
    <source>
        <dbReference type="ARBA" id="ARBA00004479"/>
    </source>
</evidence>
<dbReference type="SUPFAM" id="SSF56112">
    <property type="entry name" value="Protein kinase-like (PK-like)"/>
    <property type="match status" value="2"/>
</dbReference>
<comment type="catalytic activity">
    <reaction evidence="17">
        <text>L-threonyl-[protein] + ATP = O-phospho-L-threonyl-[protein] + ADP + H(+)</text>
        <dbReference type="Rhea" id="RHEA:46608"/>
        <dbReference type="Rhea" id="RHEA-COMP:11060"/>
        <dbReference type="Rhea" id="RHEA-COMP:11605"/>
        <dbReference type="ChEBI" id="CHEBI:15378"/>
        <dbReference type="ChEBI" id="CHEBI:30013"/>
        <dbReference type="ChEBI" id="CHEBI:30616"/>
        <dbReference type="ChEBI" id="CHEBI:61977"/>
        <dbReference type="ChEBI" id="CHEBI:456216"/>
        <dbReference type="EC" id="2.7.11.1"/>
    </reaction>
</comment>
<dbReference type="Pfam" id="PF01453">
    <property type="entry name" value="B_lectin"/>
    <property type="match status" value="2"/>
</dbReference>
<dbReference type="Gene3D" id="1.10.510.10">
    <property type="entry name" value="Transferase(Phosphotransferase) domain 1"/>
    <property type="match status" value="2"/>
</dbReference>
<keyword evidence="24" id="KW-1185">Reference proteome</keyword>
<dbReference type="InterPro" id="IPR001480">
    <property type="entry name" value="Bulb-type_lectin_dom"/>
</dbReference>
<feature type="transmembrane region" description="Helical" evidence="20">
    <location>
        <begin position="457"/>
        <end position="487"/>
    </location>
</feature>
<keyword evidence="8" id="KW-0430">Lectin</keyword>
<dbReference type="EC" id="2.7.11.1" evidence="2"/>
<dbReference type="InterPro" id="IPR001245">
    <property type="entry name" value="Ser-Thr/Tyr_kinase_cat_dom"/>
</dbReference>
<reference evidence="25" key="2">
    <citation type="submission" date="2025-08" db="UniProtKB">
        <authorList>
            <consortium name="RefSeq"/>
        </authorList>
    </citation>
    <scope>IDENTIFICATION</scope>
    <source>
        <tissue evidence="25">Leaf</tissue>
    </source>
</reference>
<dbReference type="GO" id="GO:0005524">
    <property type="term" value="F:ATP binding"/>
    <property type="evidence" value="ECO:0007669"/>
    <property type="project" value="UniProtKB-UniRule"/>
</dbReference>
<feature type="binding site" evidence="19">
    <location>
        <position position="550"/>
    </location>
    <ligand>
        <name>ATP</name>
        <dbReference type="ChEBI" id="CHEBI:30616"/>
    </ligand>
</feature>
<dbReference type="GeneID" id="106773297"/>
<dbReference type="KEGG" id="vra:106773297"/>
<evidence type="ECO:0000256" key="14">
    <source>
        <dbReference type="ARBA" id="ARBA00023157"/>
    </source>
</evidence>
<keyword evidence="15" id="KW-0675">Receptor</keyword>
<evidence type="ECO:0000256" key="12">
    <source>
        <dbReference type="ARBA" id="ARBA00022989"/>
    </source>
</evidence>
<gene>
    <name evidence="25" type="primary">LOC106773297</name>
</gene>
<dbReference type="Pfam" id="PF00069">
    <property type="entry name" value="Pkinase"/>
    <property type="match status" value="1"/>
</dbReference>
<evidence type="ECO:0000256" key="17">
    <source>
        <dbReference type="ARBA" id="ARBA00047899"/>
    </source>
</evidence>
<evidence type="ECO:0000256" key="3">
    <source>
        <dbReference type="ARBA" id="ARBA00022527"/>
    </source>
</evidence>
<evidence type="ECO:0000256" key="2">
    <source>
        <dbReference type="ARBA" id="ARBA00012513"/>
    </source>
</evidence>
<dbReference type="GO" id="GO:0030246">
    <property type="term" value="F:carbohydrate binding"/>
    <property type="evidence" value="ECO:0007669"/>
    <property type="project" value="UniProtKB-KW"/>
</dbReference>
<dbReference type="Proteomes" id="UP000087766">
    <property type="component" value="Chromosome 9"/>
</dbReference>
<feature type="transmembrane region" description="Helical" evidence="20">
    <location>
        <begin position="1305"/>
        <end position="1333"/>
    </location>
</feature>
<comment type="catalytic activity">
    <reaction evidence="18">
        <text>L-seryl-[protein] + ATP = O-phospho-L-seryl-[protein] + ADP + H(+)</text>
        <dbReference type="Rhea" id="RHEA:17989"/>
        <dbReference type="Rhea" id="RHEA-COMP:9863"/>
        <dbReference type="Rhea" id="RHEA-COMP:11604"/>
        <dbReference type="ChEBI" id="CHEBI:15378"/>
        <dbReference type="ChEBI" id="CHEBI:29999"/>
        <dbReference type="ChEBI" id="CHEBI:30616"/>
        <dbReference type="ChEBI" id="CHEBI:83421"/>
        <dbReference type="ChEBI" id="CHEBI:456216"/>
        <dbReference type="EC" id="2.7.11.1"/>
    </reaction>
</comment>
<evidence type="ECO:0000256" key="11">
    <source>
        <dbReference type="ARBA" id="ARBA00022840"/>
    </source>
</evidence>
<evidence type="ECO:0000313" key="24">
    <source>
        <dbReference type="Proteomes" id="UP000087766"/>
    </source>
</evidence>